<evidence type="ECO:0000313" key="2">
    <source>
        <dbReference type="EMBL" id="TFU06187.1"/>
    </source>
</evidence>
<dbReference type="InterPro" id="IPR047197">
    <property type="entry name" value="THYN1-like_EVE"/>
</dbReference>
<comment type="caution">
    <text evidence="2">The sequence shown here is derived from an EMBL/GenBank/DDBJ whole genome shotgun (WGS) entry which is preliminary data.</text>
</comment>
<dbReference type="EMBL" id="SIHO01000001">
    <property type="protein sequence ID" value="TFU06187.1"/>
    <property type="molecule type" value="Genomic_DNA"/>
</dbReference>
<dbReference type="InterPro" id="IPR002740">
    <property type="entry name" value="EVE_domain"/>
</dbReference>
<dbReference type="PANTHER" id="PTHR14087:SF7">
    <property type="entry name" value="THYMOCYTE NUCLEAR PROTEIN 1"/>
    <property type="match status" value="1"/>
</dbReference>
<dbReference type="Proteomes" id="UP000297737">
    <property type="component" value="Unassembled WGS sequence"/>
</dbReference>
<dbReference type="PANTHER" id="PTHR14087">
    <property type="entry name" value="THYMOCYTE NUCLEAR PROTEIN 1"/>
    <property type="match status" value="1"/>
</dbReference>
<name>A0A4Y9ERB3_9SPHN</name>
<evidence type="ECO:0000259" key="1">
    <source>
        <dbReference type="Pfam" id="PF01878"/>
    </source>
</evidence>
<accession>A0A4Y9ERB3</accession>
<sequence length="138" mass="15133">MTTPKGLWLMKSEPVKYSFDQLVRDGRTLWDGVRNNQAALYLKAMRVGDLGLFYHSNEGLAVVGIMKVVREAEIDPGDPKGRFVAVDVAPVRALAHPVTLAAMKAHPGLADMTMFRQFRLSVTPVTPAEWAIIEGLGA</sequence>
<reference evidence="2 3" key="1">
    <citation type="submission" date="2019-02" db="EMBL/GenBank/DDBJ databases">
        <title>Polymorphobacter sp. isolated from the lake at the Tibet of China.</title>
        <authorList>
            <person name="Li A."/>
        </authorList>
    </citation>
    <scope>NUCLEOTIDE SEQUENCE [LARGE SCALE GENOMIC DNA]</scope>
    <source>
        <strain evidence="2 3">DJ1R-1</strain>
    </source>
</reference>
<keyword evidence="3" id="KW-1185">Reference proteome</keyword>
<dbReference type="CDD" id="cd21133">
    <property type="entry name" value="EVE"/>
    <property type="match status" value="1"/>
</dbReference>
<dbReference type="OrthoDB" id="9791347at2"/>
<proteinExistence type="predicted"/>
<feature type="domain" description="EVE" evidence="1">
    <location>
        <begin position="8"/>
        <end position="134"/>
    </location>
</feature>
<dbReference type="InterPro" id="IPR015947">
    <property type="entry name" value="PUA-like_sf"/>
</dbReference>
<dbReference type="Gene3D" id="3.10.590.10">
    <property type="entry name" value="ph1033 like domains"/>
    <property type="match status" value="1"/>
</dbReference>
<dbReference type="SUPFAM" id="SSF88697">
    <property type="entry name" value="PUA domain-like"/>
    <property type="match status" value="1"/>
</dbReference>
<dbReference type="RefSeq" id="WP_135244911.1">
    <property type="nucleotide sequence ID" value="NZ_SIHO01000001.1"/>
</dbReference>
<organism evidence="2 3">
    <name type="scientific">Glacieibacterium arshaanense</name>
    <dbReference type="NCBI Taxonomy" id="2511025"/>
    <lineage>
        <taxon>Bacteria</taxon>
        <taxon>Pseudomonadati</taxon>
        <taxon>Pseudomonadota</taxon>
        <taxon>Alphaproteobacteria</taxon>
        <taxon>Sphingomonadales</taxon>
        <taxon>Sphingosinicellaceae</taxon>
        <taxon>Glacieibacterium</taxon>
    </lineage>
</organism>
<protein>
    <submittedName>
        <fullName evidence="2">EVE domain-containing protein</fullName>
    </submittedName>
</protein>
<evidence type="ECO:0000313" key="3">
    <source>
        <dbReference type="Proteomes" id="UP000297737"/>
    </source>
</evidence>
<dbReference type="AlphaFoldDB" id="A0A4Y9ERB3"/>
<gene>
    <name evidence="2" type="ORF">EUV02_04025</name>
</gene>
<dbReference type="InterPro" id="IPR052181">
    <property type="entry name" value="5hmC_binding"/>
</dbReference>
<dbReference type="Pfam" id="PF01878">
    <property type="entry name" value="EVE"/>
    <property type="match status" value="1"/>
</dbReference>